<comment type="caution">
    <text evidence="3">The sequence shown here is derived from an EMBL/GenBank/DDBJ whole genome shotgun (WGS) entry which is preliminary data.</text>
</comment>
<feature type="compositionally biased region" description="Low complexity" evidence="1">
    <location>
        <begin position="31"/>
        <end position="52"/>
    </location>
</feature>
<dbReference type="Proteomes" id="UP001341840">
    <property type="component" value="Unassembled WGS sequence"/>
</dbReference>
<organism evidence="3 4">
    <name type="scientific">Stylosanthes scabra</name>
    <dbReference type="NCBI Taxonomy" id="79078"/>
    <lineage>
        <taxon>Eukaryota</taxon>
        <taxon>Viridiplantae</taxon>
        <taxon>Streptophyta</taxon>
        <taxon>Embryophyta</taxon>
        <taxon>Tracheophyta</taxon>
        <taxon>Spermatophyta</taxon>
        <taxon>Magnoliopsida</taxon>
        <taxon>eudicotyledons</taxon>
        <taxon>Gunneridae</taxon>
        <taxon>Pentapetalae</taxon>
        <taxon>rosids</taxon>
        <taxon>fabids</taxon>
        <taxon>Fabales</taxon>
        <taxon>Fabaceae</taxon>
        <taxon>Papilionoideae</taxon>
        <taxon>50 kb inversion clade</taxon>
        <taxon>dalbergioids sensu lato</taxon>
        <taxon>Dalbergieae</taxon>
        <taxon>Pterocarpus clade</taxon>
        <taxon>Stylosanthes</taxon>
    </lineage>
</organism>
<keyword evidence="4" id="KW-1185">Reference proteome</keyword>
<dbReference type="PANTHER" id="PTHR34566:SF2">
    <property type="entry name" value="ALTERED INHERITANCE OF MITOCHONDRIA PROTEIN"/>
    <property type="match status" value="1"/>
</dbReference>
<evidence type="ECO:0000259" key="2">
    <source>
        <dbReference type="Pfam" id="PF26631"/>
    </source>
</evidence>
<feature type="domain" description="DUF8204" evidence="2">
    <location>
        <begin position="59"/>
        <end position="147"/>
    </location>
</feature>
<evidence type="ECO:0000313" key="3">
    <source>
        <dbReference type="EMBL" id="MED6131537.1"/>
    </source>
</evidence>
<accession>A0ABU6S5G8</accession>
<feature type="region of interest" description="Disordered" evidence="1">
    <location>
        <begin position="152"/>
        <end position="201"/>
    </location>
</feature>
<sequence>MNINRDEAAASMGGGGGGEGEGEGEARNPARNENVNPNPNPNTNPNSPNNNNTTRGSNGRSCKGCAYYSSVHKSKSKNPTCIGFSSTLQVPPYAVATELEASKEGRSLANFYYACIGYSAYLDNKESSADSQDKAAKLPFCTGIQVLLEEKSSTSPAGHVPAHAHKTEEQEHGAHRPHPQPQPQPQTQPGRYNNNDKSPNSAAEEFLNRFGRNATLVAGGVVKNLNKAGNFVKETFVDILNWRPK</sequence>
<feature type="compositionally biased region" description="Polar residues" evidence="1">
    <location>
        <begin position="190"/>
        <end position="201"/>
    </location>
</feature>
<protein>
    <recommendedName>
        <fullName evidence="2">DUF8204 domain-containing protein</fullName>
    </recommendedName>
</protein>
<evidence type="ECO:0000313" key="4">
    <source>
        <dbReference type="Proteomes" id="UP001341840"/>
    </source>
</evidence>
<feature type="region of interest" description="Disordered" evidence="1">
    <location>
        <begin position="1"/>
        <end position="58"/>
    </location>
</feature>
<proteinExistence type="predicted"/>
<name>A0ABU6S5G8_9FABA</name>
<dbReference type="InterPro" id="IPR058517">
    <property type="entry name" value="DUF8204"/>
</dbReference>
<feature type="compositionally biased region" description="Basic and acidic residues" evidence="1">
    <location>
        <begin position="165"/>
        <end position="174"/>
    </location>
</feature>
<evidence type="ECO:0000256" key="1">
    <source>
        <dbReference type="SAM" id="MobiDB-lite"/>
    </source>
</evidence>
<dbReference type="EMBL" id="JASCZI010060440">
    <property type="protein sequence ID" value="MED6131537.1"/>
    <property type="molecule type" value="Genomic_DNA"/>
</dbReference>
<dbReference type="Pfam" id="PF26631">
    <property type="entry name" value="DUF8204"/>
    <property type="match status" value="1"/>
</dbReference>
<gene>
    <name evidence="3" type="ORF">PIB30_010582</name>
</gene>
<reference evidence="3 4" key="1">
    <citation type="journal article" date="2023" name="Plants (Basel)">
        <title>Bridging the Gap: Combining Genomics and Transcriptomics Approaches to Understand Stylosanthes scabra, an Orphan Legume from the Brazilian Caatinga.</title>
        <authorList>
            <person name="Ferreira-Neto J.R.C."/>
            <person name="da Silva M.D."/>
            <person name="Binneck E."/>
            <person name="de Melo N.F."/>
            <person name="da Silva R.H."/>
            <person name="de Melo A.L.T.M."/>
            <person name="Pandolfi V."/>
            <person name="Bustamante F.O."/>
            <person name="Brasileiro-Vidal A.C."/>
            <person name="Benko-Iseppon A.M."/>
        </authorList>
    </citation>
    <scope>NUCLEOTIDE SEQUENCE [LARGE SCALE GENOMIC DNA]</scope>
    <source>
        <tissue evidence="3">Leaves</tissue>
    </source>
</reference>
<dbReference type="PANTHER" id="PTHR34566">
    <property type="entry name" value="ALTERED INHERITANCE OF MITOCHONDRIA PROTEIN"/>
    <property type="match status" value="1"/>
</dbReference>